<feature type="active site" description="Phosphoserine intermediate" evidence="7">
    <location>
        <position position="87"/>
    </location>
</feature>
<evidence type="ECO:0000256" key="8">
    <source>
        <dbReference type="PIRSR" id="PIRSR601952-2"/>
    </source>
</evidence>
<dbReference type="OrthoDB" id="9794455at2"/>
<evidence type="ECO:0000256" key="6">
    <source>
        <dbReference type="ARBA" id="ARBA00022842"/>
    </source>
</evidence>
<dbReference type="Proteomes" id="UP000223913">
    <property type="component" value="Unassembled WGS sequence"/>
</dbReference>
<dbReference type="AlphaFoldDB" id="A0A2D0N0X2"/>
<feature type="signal peptide" evidence="10">
    <location>
        <begin position="1"/>
        <end position="19"/>
    </location>
</feature>
<comment type="cofactor">
    <cofactor evidence="8">
        <name>Mg(2+)</name>
        <dbReference type="ChEBI" id="CHEBI:18420"/>
    </cofactor>
    <text evidence="8">Binds 1 Mg(2+) ion.</text>
</comment>
<evidence type="ECO:0000313" key="12">
    <source>
        <dbReference type="Proteomes" id="UP000223913"/>
    </source>
</evidence>
<evidence type="ECO:0000256" key="4">
    <source>
        <dbReference type="ARBA" id="ARBA00022801"/>
    </source>
</evidence>
<evidence type="ECO:0000256" key="2">
    <source>
        <dbReference type="ARBA" id="ARBA00022553"/>
    </source>
</evidence>
<keyword evidence="12" id="KW-1185">Reference proteome</keyword>
<dbReference type="RefSeq" id="WP_099154510.1">
    <property type="nucleotide sequence ID" value="NZ_PDUD01000045.1"/>
</dbReference>
<organism evidence="11 12">
    <name type="scientific">Flavilitoribacter nigricans (strain ATCC 23147 / DSM 23189 / NBRC 102662 / NCIMB 1420 / SS-2)</name>
    <name type="common">Lewinella nigricans</name>
    <dbReference type="NCBI Taxonomy" id="1122177"/>
    <lineage>
        <taxon>Bacteria</taxon>
        <taxon>Pseudomonadati</taxon>
        <taxon>Bacteroidota</taxon>
        <taxon>Saprospiria</taxon>
        <taxon>Saprospirales</taxon>
        <taxon>Lewinellaceae</taxon>
        <taxon>Flavilitoribacter</taxon>
    </lineage>
</organism>
<evidence type="ECO:0000256" key="10">
    <source>
        <dbReference type="SAM" id="SignalP"/>
    </source>
</evidence>
<evidence type="ECO:0000313" key="11">
    <source>
        <dbReference type="EMBL" id="PHN02016.1"/>
    </source>
</evidence>
<evidence type="ECO:0000256" key="5">
    <source>
        <dbReference type="ARBA" id="ARBA00022833"/>
    </source>
</evidence>
<sequence length="374" mass="39935">MKKIFLVAIIGLFAFSACQRSGSVASSSVAANRSQSPKNVILLVGDGMGLTQVSTSFYFQDKPSNFLRFKHIGLHQNTPTNAKITDSASGATAFSTGYKSFNGAIGVDGDSISRGTILEYAARAGKSTGLVATSSITHATPASFFAHVPSRNQHEDIAMAMAEHPIDFAAGGGIKFFHNRTDSKDLLATLSSKGVVVDTTKLGEHYTASKPYVAFLAADGMPPMTDGRGKFLPKASEMAIEHLNQNDKGFFLMIEGSQIDWGGHANDGTYIIEEMKDFDETIGRVMDFAEKDGNTLVVITADHETGGLALSSLTTFGRSDYGQLNPTFSTGGHTAALIPVFAYGPGADRFMGIYQNNDIYGKMMEGFVKETPGQ</sequence>
<proteinExistence type="inferred from homology"/>
<dbReference type="CDD" id="cd16012">
    <property type="entry name" value="ALP"/>
    <property type="match status" value="1"/>
</dbReference>
<keyword evidence="4" id="KW-0378">Hydrolase</keyword>
<feature type="chain" id="PRO_5013288356" evidence="10">
    <location>
        <begin position="20"/>
        <end position="374"/>
    </location>
</feature>
<feature type="binding site" evidence="8">
    <location>
        <position position="138"/>
    </location>
    <ligand>
        <name>Mg(2+)</name>
        <dbReference type="ChEBI" id="CHEBI:18420"/>
    </ligand>
</feature>
<keyword evidence="5 8" id="KW-0862">Zinc</keyword>
<dbReference type="InterPro" id="IPR018299">
    <property type="entry name" value="Alkaline_phosphatase_AS"/>
</dbReference>
<dbReference type="PROSITE" id="PS00123">
    <property type="entry name" value="ALKALINE_PHOSPHATASE"/>
    <property type="match status" value="1"/>
</dbReference>
<comment type="caution">
    <text evidence="11">The sequence shown here is derived from an EMBL/GenBank/DDBJ whole genome shotgun (WGS) entry which is preliminary data.</text>
</comment>
<comment type="cofactor">
    <cofactor evidence="8">
        <name>Zn(2+)</name>
        <dbReference type="ChEBI" id="CHEBI:29105"/>
    </cofactor>
    <text evidence="8">Binds 2 Zn(2+) ions.</text>
</comment>
<accession>A0A2D0N0X2</accession>
<dbReference type="GO" id="GO:0046872">
    <property type="term" value="F:metal ion binding"/>
    <property type="evidence" value="ECO:0007669"/>
    <property type="project" value="UniProtKB-KW"/>
</dbReference>
<evidence type="ECO:0000256" key="7">
    <source>
        <dbReference type="PIRSR" id="PIRSR601952-1"/>
    </source>
</evidence>
<feature type="binding site" evidence="8">
    <location>
        <position position="46"/>
    </location>
    <ligand>
        <name>Mg(2+)</name>
        <dbReference type="ChEBI" id="CHEBI:18420"/>
    </ligand>
</feature>
<dbReference type="PANTHER" id="PTHR11596">
    <property type="entry name" value="ALKALINE PHOSPHATASE"/>
    <property type="match status" value="1"/>
</dbReference>
<dbReference type="Gene3D" id="3.40.720.10">
    <property type="entry name" value="Alkaline Phosphatase, subunit A"/>
    <property type="match status" value="1"/>
</dbReference>
<name>A0A2D0N0X2_FLAN2</name>
<feature type="binding site" evidence="8">
    <location>
        <position position="302"/>
    </location>
    <ligand>
        <name>Zn(2+)</name>
        <dbReference type="ChEBI" id="CHEBI:29105"/>
        <label>2</label>
    </ligand>
</feature>
<keyword evidence="10" id="KW-0732">Signal</keyword>
<dbReference type="PRINTS" id="PR00113">
    <property type="entry name" value="ALKPHPHTASE"/>
</dbReference>
<gene>
    <name evidence="11" type="ORF">CRP01_33820</name>
</gene>
<feature type="binding site" evidence="8">
    <location>
        <position position="303"/>
    </location>
    <ligand>
        <name>Zn(2+)</name>
        <dbReference type="ChEBI" id="CHEBI:29105"/>
        <label>2</label>
    </ligand>
</feature>
<dbReference type="PROSITE" id="PS51257">
    <property type="entry name" value="PROKAR_LIPOPROTEIN"/>
    <property type="match status" value="1"/>
</dbReference>
<feature type="binding site" evidence="8">
    <location>
        <position position="260"/>
    </location>
    <ligand>
        <name>Zn(2+)</name>
        <dbReference type="ChEBI" id="CHEBI:29105"/>
        <label>2</label>
    </ligand>
</feature>
<feature type="binding site" evidence="8">
    <location>
        <position position="140"/>
    </location>
    <ligand>
        <name>Mg(2+)</name>
        <dbReference type="ChEBI" id="CHEBI:18420"/>
    </ligand>
</feature>
<dbReference type="PANTHER" id="PTHR11596:SF5">
    <property type="entry name" value="ALKALINE PHOSPHATASE"/>
    <property type="match status" value="1"/>
</dbReference>
<feature type="binding site" evidence="8">
    <location>
        <position position="264"/>
    </location>
    <ligand>
        <name>Zn(2+)</name>
        <dbReference type="ChEBI" id="CHEBI:29105"/>
        <label>2</label>
    </ligand>
</feature>
<comment type="similarity">
    <text evidence="1 9">Belongs to the alkaline phosphatase family.</text>
</comment>
<dbReference type="GO" id="GO:0004035">
    <property type="term" value="F:alkaline phosphatase activity"/>
    <property type="evidence" value="ECO:0007669"/>
    <property type="project" value="TreeGrafter"/>
</dbReference>
<evidence type="ECO:0000256" key="1">
    <source>
        <dbReference type="ARBA" id="ARBA00005984"/>
    </source>
</evidence>
<evidence type="ECO:0000256" key="9">
    <source>
        <dbReference type="RuleBase" id="RU003946"/>
    </source>
</evidence>
<dbReference type="InterPro" id="IPR017850">
    <property type="entry name" value="Alkaline_phosphatase_core_sf"/>
</dbReference>
<feature type="binding site" evidence="8">
    <location>
        <position position="255"/>
    </location>
    <ligand>
        <name>Mg(2+)</name>
        <dbReference type="ChEBI" id="CHEBI:18420"/>
    </ligand>
</feature>
<reference evidence="11 12" key="1">
    <citation type="submission" date="2017-10" db="EMBL/GenBank/DDBJ databases">
        <title>The draft genome sequence of Lewinella nigricans NBRC 102662.</title>
        <authorList>
            <person name="Wang K."/>
        </authorList>
    </citation>
    <scope>NUCLEOTIDE SEQUENCE [LARGE SCALE GENOMIC DNA]</scope>
    <source>
        <strain evidence="11 12">NBRC 102662</strain>
    </source>
</reference>
<protein>
    <submittedName>
        <fullName evidence="11">Alkaline phosphatase</fullName>
    </submittedName>
</protein>
<dbReference type="SUPFAM" id="SSF53649">
    <property type="entry name" value="Alkaline phosphatase-like"/>
    <property type="match status" value="1"/>
</dbReference>
<dbReference type="Pfam" id="PF00245">
    <property type="entry name" value="Alk_phosphatase"/>
    <property type="match status" value="1"/>
</dbReference>
<dbReference type="InterPro" id="IPR001952">
    <property type="entry name" value="Alkaline_phosphatase"/>
</dbReference>
<evidence type="ECO:0000256" key="3">
    <source>
        <dbReference type="ARBA" id="ARBA00022723"/>
    </source>
</evidence>
<feature type="binding site" evidence="8">
    <location>
        <position position="46"/>
    </location>
    <ligand>
        <name>Zn(2+)</name>
        <dbReference type="ChEBI" id="CHEBI:29105"/>
        <label>2</label>
    </ligand>
</feature>
<keyword evidence="3 8" id="KW-0479">Metal-binding</keyword>
<dbReference type="EMBL" id="PDUD01000045">
    <property type="protein sequence ID" value="PHN02016.1"/>
    <property type="molecule type" value="Genomic_DNA"/>
</dbReference>
<keyword evidence="2" id="KW-0597">Phosphoprotein</keyword>
<keyword evidence="6 8" id="KW-0460">Magnesium</keyword>
<dbReference type="SMART" id="SM00098">
    <property type="entry name" value="alkPPc"/>
    <property type="match status" value="1"/>
</dbReference>